<dbReference type="CDD" id="cd01536">
    <property type="entry name" value="PBP1_ABC_sugar_binding-like"/>
    <property type="match status" value="1"/>
</dbReference>
<sequence length="316" mass="34405">MRKRWRNILFICAVLCVVFIGYTVTFAKKDKPEIVVVLKESDIQYWKIVKAGAEKAFKDFGVQGKVVAPETTYPAENQIRILKNVLKEKPKALIVALTEPSITVPVLKEYKKNNIPVLLVDTGANWDGQTAFIGTDNPTLGRKAGELLASMLQPGDKVALIGGGNSVFVERSAGAKDALGAAGIGIVSEQSGYNEIGDLKPVMENLLQAHPEIKGVFATDDIMALDALKVIEQKGLNIPVIGADGIIKLIDYIEKGTLTSTVAQNPYDMGYISVENAVKAIKGEKIPKRIDSGVDIITKDNAKEKLDFLEKVLKER</sequence>
<dbReference type="Proteomes" id="UP001589609">
    <property type="component" value="Unassembled WGS sequence"/>
</dbReference>
<dbReference type="PANTHER" id="PTHR46847:SF1">
    <property type="entry name" value="D-ALLOSE-BINDING PERIPLASMIC PROTEIN-RELATED"/>
    <property type="match status" value="1"/>
</dbReference>
<organism evidence="5 6">
    <name type="scientific">Ectobacillus funiculus</name>
    <dbReference type="NCBI Taxonomy" id="137993"/>
    <lineage>
        <taxon>Bacteria</taxon>
        <taxon>Bacillati</taxon>
        <taxon>Bacillota</taxon>
        <taxon>Bacilli</taxon>
        <taxon>Bacillales</taxon>
        <taxon>Bacillaceae</taxon>
        <taxon>Ectobacillus</taxon>
    </lineage>
</organism>
<accession>A0ABV5WI87</accession>
<dbReference type="PANTHER" id="PTHR46847">
    <property type="entry name" value="D-ALLOSE-BINDING PERIPLASMIC PROTEIN-RELATED"/>
    <property type="match status" value="1"/>
</dbReference>
<reference evidence="5 6" key="1">
    <citation type="submission" date="2024-09" db="EMBL/GenBank/DDBJ databases">
        <authorList>
            <person name="Sun Q."/>
            <person name="Mori K."/>
        </authorList>
    </citation>
    <scope>NUCLEOTIDE SEQUENCE [LARGE SCALE GENOMIC DNA]</scope>
    <source>
        <strain evidence="5 6">JCM 11201</strain>
    </source>
</reference>
<dbReference type="Gene3D" id="3.40.50.2300">
    <property type="match status" value="2"/>
</dbReference>
<dbReference type="Pfam" id="PF13407">
    <property type="entry name" value="Peripla_BP_4"/>
    <property type="match status" value="1"/>
</dbReference>
<dbReference type="EMBL" id="JBHMAF010000101">
    <property type="protein sequence ID" value="MFB9759923.1"/>
    <property type="molecule type" value="Genomic_DNA"/>
</dbReference>
<comment type="caution">
    <text evidence="5">The sequence shown here is derived from an EMBL/GenBank/DDBJ whole genome shotgun (WGS) entry which is preliminary data.</text>
</comment>
<dbReference type="InterPro" id="IPR025997">
    <property type="entry name" value="SBP_2_dom"/>
</dbReference>
<comment type="similarity">
    <text evidence="2">Belongs to the bacterial solute-binding protein 2 family.</text>
</comment>
<evidence type="ECO:0000256" key="3">
    <source>
        <dbReference type="ARBA" id="ARBA00022729"/>
    </source>
</evidence>
<evidence type="ECO:0000256" key="2">
    <source>
        <dbReference type="ARBA" id="ARBA00007639"/>
    </source>
</evidence>
<dbReference type="SUPFAM" id="SSF53822">
    <property type="entry name" value="Periplasmic binding protein-like I"/>
    <property type="match status" value="1"/>
</dbReference>
<evidence type="ECO:0000313" key="5">
    <source>
        <dbReference type="EMBL" id="MFB9759923.1"/>
    </source>
</evidence>
<gene>
    <name evidence="5" type="ORF">ACFFMS_16140</name>
</gene>
<evidence type="ECO:0000256" key="1">
    <source>
        <dbReference type="ARBA" id="ARBA00004196"/>
    </source>
</evidence>
<proteinExistence type="inferred from homology"/>
<keyword evidence="3" id="KW-0732">Signal</keyword>
<evidence type="ECO:0000259" key="4">
    <source>
        <dbReference type="Pfam" id="PF13407"/>
    </source>
</evidence>
<feature type="domain" description="Periplasmic binding protein" evidence="4">
    <location>
        <begin position="34"/>
        <end position="285"/>
    </location>
</feature>
<protein>
    <submittedName>
        <fullName evidence="5">Sugar ABC transporter substrate-binding protein</fullName>
    </submittedName>
</protein>
<keyword evidence="6" id="KW-1185">Reference proteome</keyword>
<dbReference type="RefSeq" id="WP_379950262.1">
    <property type="nucleotide sequence ID" value="NZ_JBHMAF010000101.1"/>
</dbReference>
<comment type="subcellular location">
    <subcellularLocation>
        <location evidence="1">Cell envelope</location>
    </subcellularLocation>
</comment>
<dbReference type="InterPro" id="IPR028082">
    <property type="entry name" value="Peripla_BP_I"/>
</dbReference>
<name>A0ABV5WI87_9BACI</name>
<evidence type="ECO:0000313" key="6">
    <source>
        <dbReference type="Proteomes" id="UP001589609"/>
    </source>
</evidence>